<organism evidence="1 2">
    <name type="scientific">Oryza sativa subsp. japonica</name>
    <name type="common">Rice</name>
    <dbReference type="NCBI Taxonomy" id="39947"/>
    <lineage>
        <taxon>Eukaryota</taxon>
        <taxon>Viridiplantae</taxon>
        <taxon>Streptophyta</taxon>
        <taxon>Embryophyta</taxon>
        <taxon>Tracheophyta</taxon>
        <taxon>Spermatophyta</taxon>
        <taxon>Magnoliopsida</taxon>
        <taxon>Liliopsida</taxon>
        <taxon>Poales</taxon>
        <taxon>Poaceae</taxon>
        <taxon>BOP clade</taxon>
        <taxon>Oryzoideae</taxon>
        <taxon>Oryzeae</taxon>
        <taxon>Oryzinae</taxon>
        <taxon>Oryza</taxon>
        <taxon>Oryza sativa</taxon>
    </lineage>
</organism>
<gene>
    <name evidence="1" type="ordered locus">Os06g0337100</name>
</gene>
<name>Q0DCF1_ORYSJ</name>
<sequence>HVLRRRVIRLVHHRRRQVRWRRRGHRPLVVVFRAIRVVVRLVAINPREPDLGRLLLAVQLAVEHVRRHGRRGQRQRRRRRRGPLQQPAVEVAVAAARGAHERRRVGGFTADDGMNSSQPSSAVSAQARCVVLGALLVHRLSSAHRRLCSSQL</sequence>
<dbReference type="AlphaFoldDB" id="Q0DCF1"/>
<dbReference type="Proteomes" id="UP000000763">
    <property type="component" value="Chromosome 6"/>
</dbReference>
<accession>Q0DCF1</accession>
<reference evidence="1 2" key="1">
    <citation type="journal article" date="2005" name="Nature">
        <title>The map-based sequence of the rice genome.</title>
        <authorList>
            <consortium name="International rice genome sequencing project (IRGSP)"/>
            <person name="Matsumoto T."/>
            <person name="Wu J."/>
            <person name="Kanamori H."/>
            <person name="Katayose Y."/>
            <person name="Fujisawa M."/>
            <person name="Namiki N."/>
            <person name="Mizuno H."/>
            <person name="Yamamoto K."/>
            <person name="Antonio B.A."/>
            <person name="Baba T."/>
            <person name="Sakata K."/>
            <person name="Nagamura Y."/>
            <person name="Aoki H."/>
            <person name="Arikawa K."/>
            <person name="Arita K."/>
            <person name="Bito T."/>
            <person name="Chiden Y."/>
            <person name="Fujitsuka N."/>
            <person name="Fukunaka R."/>
            <person name="Hamada M."/>
            <person name="Harada C."/>
            <person name="Hayashi A."/>
            <person name="Hijishita S."/>
            <person name="Honda M."/>
            <person name="Hosokawa S."/>
            <person name="Ichikawa Y."/>
            <person name="Idonuma A."/>
            <person name="Iijima M."/>
            <person name="Ikeda M."/>
            <person name="Ikeno M."/>
            <person name="Ito K."/>
            <person name="Ito S."/>
            <person name="Ito T."/>
            <person name="Ito Y."/>
            <person name="Ito Y."/>
            <person name="Iwabuchi A."/>
            <person name="Kamiya K."/>
            <person name="Karasawa W."/>
            <person name="Kurita K."/>
            <person name="Katagiri S."/>
            <person name="Kikuta A."/>
            <person name="Kobayashi H."/>
            <person name="Kobayashi N."/>
            <person name="Machita K."/>
            <person name="Maehara T."/>
            <person name="Masukawa M."/>
            <person name="Mizubayashi T."/>
            <person name="Mukai Y."/>
            <person name="Nagasaki H."/>
            <person name="Nagata Y."/>
            <person name="Naito S."/>
            <person name="Nakashima M."/>
            <person name="Nakama Y."/>
            <person name="Nakamichi Y."/>
            <person name="Nakamura M."/>
            <person name="Meguro A."/>
            <person name="Negishi M."/>
            <person name="Ohta I."/>
            <person name="Ohta T."/>
            <person name="Okamoto M."/>
            <person name="Ono N."/>
            <person name="Saji S."/>
            <person name="Sakaguchi M."/>
            <person name="Sakai K."/>
            <person name="Shibata M."/>
            <person name="Shimokawa T."/>
            <person name="Song J."/>
            <person name="Takazaki Y."/>
            <person name="Terasawa K."/>
            <person name="Tsugane M."/>
            <person name="Tsuji K."/>
            <person name="Ueda S."/>
            <person name="Waki K."/>
            <person name="Yamagata H."/>
            <person name="Yamamoto M."/>
            <person name="Yamamoto S."/>
            <person name="Yamane H."/>
            <person name="Yoshiki S."/>
            <person name="Yoshihara R."/>
            <person name="Yukawa K."/>
            <person name="Zhong H."/>
            <person name="Yano M."/>
            <person name="Yuan Q."/>
            <person name="Ouyang S."/>
            <person name="Liu J."/>
            <person name="Jones K.M."/>
            <person name="Gansberger K."/>
            <person name="Moffat K."/>
            <person name="Hill J."/>
            <person name="Bera J."/>
            <person name="Fadrosh D."/>
            <person name="Jin S."/>
            <person name="Johri S."/>
            <person name="Kim M."/>
            <person name="Overton L."/>
            <person name="Reardon M."/>
            <person name="Tsitrin T."/>
            <person name="Vuong H."/>
            <person name="Weaver B."/>
            <person name="Ciecko A."/>
            <person name="Tallon L."/>
            <person name="Jackson J."/>
            <person name="Pai G."/>
            <person name="Aken S.V."/>
            <person name="Utterback T."/>
            <person name="Reidmuller S."/>
            <person name="Feldblyum T."/>
            <person name="Hsiao J."/>
            <person name="Zismann V."/>
            <person name="Iobst S."/>
            <person name="de Vazeille A.R."/>
            <person name="Buell C.R."/>
            <person name="Ying K."/>
            <person name="Li Y."/>
            <person name="Lu T."/>
            <person name="Huang Y."/>
            <person name="Zhao Q."/>
            <person name="Feng Q."/>
            <person name="Zhang L."/>
            <person name="Zhu J."/>
            <person name="Weng Q."/>
            <person name="Mu J."/>
            <person name="Lu Y."/>
            <person name="Fan D."/>
            <person name="Liu Y."/>
            <person name="Guan J."/>
            <person name="Zhang Y."/>
            <person name="Yu S."/>
            <person name="Liu X."/>
            <person name="Zhang Y."/>
            <person name="Hong G."/>
            <person name="Han B."/>
            <person name="Choisne N."/>
            <person name="Demange N."/>
            <person name="Orjeda G."/>
            <person name="Samain S."/>
            <person name="Cattolico L."/>
            <person name="Pelletier E."/>
            <person name="Couloux A."/>
            <person name="Segurens B."/>
            <person name="Wincker P."/>
            <person name="D'Hont A."/>
            <person name="Scarpelli C."/>
            <person name="Weissenbach J."/>
            <person name="Salanoubat M."/>
            <person name="Quetier F."/>
            <person name="Yu Y."/>
            <person name="Kim H.R."/>
            <person name="Rambo T."/>
            <person name="Currie J."/>
            <person name="Collura K."/>
            <person name="Luo M."/>
            <person name="Yang T."/>
            <person name="Ammiraju J.S.S."/>
            <person name="Engler F."/>
            <person name="Soderlund C."/>
            <person name="Wing R.A."/>
            <person name="Palmer L.E."/>
            <person name="de la Bastide M."/>
            <person name="Spiegel L."/>
            <person name="Nascimento L."/>
            <person name="Zutavern T."/>
            <person name="O'Shaughnessy A."/>
            <person name="Dike S."/>
            <person name="Dedhia N."/>
            <person name="Preston R."/>
            <person name="Balija V."/>
            <person name="McCombie W.R."/>
            <person name="Chow T."/>
            <person name="Chen H."/>
            <person name="Chung M."/>
            <person name="Chen C."/>
            <person name="Shaw J."/>
            <person name="Wu H."/>
            <person name="Hsiao K."/>
            <person name="Chao Y."/>
            <person name="Chu M."/>
            <person name="Cheng C."/>
            <person name="Hour A."/>
            <person name="Lee P."/>
            <person name="Lin S."/>
            <person name="Lin Y."/>
            <person name="Liou J."/>
            <person name="Liu S."/>
            <person name="Hsing Y."/>
            <person name="Raghuvanshi S."/>
            <person name="Mohanty A."/>
            <person name="Bharti A.K."/>
            <person name="Gaur A."/>
            <person name="Gupta V."/>
            <person name="Kumar D."/>
            <person name="Ravi V."/>
            <person name="Vij S."/>
            <person name="Kapur A."/>
            <person name="Khurana P."/>
            <person name="Khurana P."/>
            <person name="Khurana J.P."/>
            <person name="Tyagi A.K."/>
            <person name="Gaikwad K."/>
            <person name="Singh A."/>
            <person name="Dalal V."/>
            <person name="Srivastava S."/>
            <person name="Dixit A."/>
            <person name="Pal A.K."/>
            <person name="Ghazi I.A."/>
            <person name="Yadav M."/>
            <person name="Pandit A."/>
            <person name="Bhargava A."/>
            <person name="Sureshbabu K."/>
            <person name="Batra K."/>
            <person name="Sharma T.R."/>
            <person name="Mohapatra T."/>
            <person name="Singh N.K."/>
            <person name="Messing J."/>
            <person name="Nelson A.B."/>
            <person name="Fuks G."/>
            <person name="Kavchok S."/>
            <person name="Keizer G."/>
            <person name="Linton E."/>
            <person name="Llaca V."/>
            <person name="Song R."/>
            <person name="Tanyolac B."/>
            <person name="Young S."/>
            <person name="Ho-Il K."/>
            <person name="Hahn J.H."/>
            <person name="Sangsakoo G."/>
            <person name="Vanavichit A."/>
            <person name="de Mattos Luiz.A.T."/>
            <person name="Zimmer P.D."/>
            <person name="Malone G."/>
            <person name="Dellagostin O."/>
            <person name="de Oliveira A.C."/>
            <person name="Bevan M."/>
            <person name="Bancroft I."/>
            <person name="Minx P."/>
            <person name="Cordum H."/>
            <person name="Wilson R."/>
            <person name="Cheng Z."/>
            <person name="Jin W."/>
            <person name="Jiang J."/>
            <person name="Leong S.A."/>
            <person name="Iwama H."/>
            <person name="Gojobori T."/>
            <person name="Itoh T."/>
            <person name="Niimura Y."/>
            <person name="Fujii Y."/>
            <person name="Habara T."/>
            <person name="Sakai H."/>
            <person name="Sato Y."/>
            <person name="Wilson G."/>
            <person name="Kumar K."/>
            <person name="McCouch S."/>
            <person name="Juretic N."/>
            <person name="Hoen D."/>
            <person name="Wright S."/>
            <person name="Bruskiewich R."/>
            <person name="Bureau T."/>
            <person name="Miyao A."/>
            <person name="Hirochika H."/>
            <person name="Nishikawa T."/>
            <person name="Kadowaki K."/>
            <person name="Sugiura M."/>
            <person name="Burr B."/>
            <person name="Sasaki T."/>
        </authorList>
    </citation>
    <scope>NUCLEOTIDE SEQUENCE [LARGE SCALE GENOMIC DNA]</scope>
    <source>
        <strain evidence="2">cv. Nipponbare</strain>
    </source>
</reference>
<dbReference type="KEGG" id="dosa:Os06g0337100"/>
<feature type="non-terminal residue" evidence="1">
    <location>
        <position position="1"/>
    </location>
</feature>
<evidence type="ECO:0000313" key="1">
    <source>
        <dbReference type="EMBL" id="BAF19472.1"/>
    </source>
</evidence>
<dbReference type="EMBL" id="AP008212">
    <property type="protein sequence ID" value="BAF19472.1"/>
    <property type="molecule type" value="Genomic_DNA"/>
</dbReference>
<protein>
    <submittedName>
        <fullName evidence="1">Os06g0337100 protein</fullName>
    </submittedName>
</protein>
<reference evidence="2" key="2">
    <citation type="journal article" date="2008" name="Nucleic Acids Res.">
        <title>The rice annotation project database (RAP-DB): 2008 update.</title>
        <authorList>
            <consortium name="The rice annotation project (RAP)"/>
        </authorList>
    </citation>
    <scope>GENOME REANNOTATION</scope>
    <source>
        <strain evidence="2">cv. Nipponbare</strain>
    </source>
</reference>
<evidence type="ECO:0000313" key="2">
    <source>
        <dbReference type="Proteomes" id="UP000000763"/>
    </source>
</evidence>
<proteinExistence type="predicted"/>